<proteinExistence type="predicted"/>
<feature type="domain" description="Serine aminopeptidase S33" evidence="2">
    <location>
        <begin position="108"/>
        <end position="203"/>
    </location>
</feature>
<reference evidence="3 4" key="1">
    <citation type="submission" date="2024-09" db="EMBL/GenBank/DDBJ databases">
        <authorList>
            <person name="Sun Q."/>
            <person name="Mori K."/>
        </authorList>
    </citation>
    <scope>NUCLEOTIDE SEQUENCE [LARGE SCALE GENOMIC DNA]</scope>
    <source>
        <strain evidence="3 4">CCM 7650</strain>
    </source>
</reference>
<comment type="caution">
    <text evidence="3">The sequence shown here is derived from an EMBL/GenBank/DDBJ whole genome shotgun (WGS) entry which is preliminary data.</text>
</comment>
<dbReference type="InterPro" id="IPR029058">
    <property type="entry name" value="AB_hydrolase_fold"/>
</dbReference>
<keyword evidence="1 3" id="KW-0378">Hydrolase</keyword>
<dbReference type="InterPro" id="IPR050266">
    <property type="entry name" value="AB_hydrolase_sf"/>
</dbReference>
<name>A0ABV6FUG5_9BACT</name>
<dbReference type="PANTHER" id="PTHR43798:SF31">
    <property type="entry name" value="AB HYDROLASE SUPERFAMILY PROTEIN YCLE"/>
    <property type="match status" value="1"/>
</dbReference>
<organism evidence="3 4">
    <name type="scientific">Fontibacter flavus</name>
    <dbReference type="NCBI Taxonomy" id="654838"/>
    <lineage>
        <taxon>Bacteria</taxon>
        <taxon>Pseudomonadati</taxon>
        <taxon>Bacteroidota</taxon>
        <taxon>Cytophagia</taxon>
        <taxon>Cytophagales</taxon>
        <taxon>Cyclobacteriaceae</taxon>
        <taxon>Fontibacter</taxon>
    </lineage>
</organism>
<dbReference type="SUPFAM" id="SSF53474">
    <property type="entry name" value="alpha/beta-Hydrolases"/>
    <property type="match status" value="1"/>
</dbReference>
<dbReference type="InterPro" id="IPR022742">
    <property type="entry name" value="Hydrolase_4"/>
</dbReference>
<dbReference type="EMBL" id="JBHLWI010000030">
    <property type="protein sequence ID" value="MFC0263247.1"/>
    <property type="molecule type" value="Genomic_DNA"/>
</dbReference>
<keyword evidence="4" id="KW-1185">Reference proteome</keyword>
<dbReference type="Proteomes" id="UP001589797">
    <property type="component" value="Unassembled WGS sequence"/>
</dbReference>
<evidence type="ECO:0000313" key="4">
    <source>
        <dbReference type="Proteomes" id="UP001589797"/>
    </source>
</evidence>
<dbReference type="RefSeq" id="WP_382387724.1">
    <property type="nucleotide sequence ID" value="NZ_JBHLWI010000030.1"/>
</dbReference>
<sequence length="347" mass="39021">MKRVLKVMLSLAIVLAIVYISGPKAKIETLEGDYPVVPTRMLELEEYVLRKQDSTENLKPGNEAKIIWADSLNKSKTPFSVIYIHGFGASEMEGSPVHRKIAEHFGANLYLVRLPEHGINRTDAMKYLSAQLLVDEVREAYMIGKSLGDSVIVIGTSMGGALSLILASENPDMKALVLYSPAIREGGNALEQFFKPWSKFVAENFLFENGVRYTLREGDKAKYWSEYYHVNGFESLAVLLRSKMLSTTFSKVNQPLFLGYYYKNEEEQDFVVSVPKMLEMYDQISTPPALKVKQAFPETGDHVIASSITSKDWESVLNETILFLENVAKVPLRKTIEVGEPILEAAY</sequence>
<dbReference type="GO" id="GO:0016787">
    <property type="term" value="F:hydrolase activity"/>
    <property type="evidence" value="ECO:0007669"/>
    <property type="project" value="UniProtKB-KW"/>
</dbReference>
<dbReference type="PANTHER" id="PTHR43798">
    <property type="entry name" value="MONOACYLGLYCEROL LIPASE"/>
    <property type="match status" value="1"/>
</dbReference>
<evidence type="ECO:0000313" key="3">
    <source>
        <dbReference type="EMBL" id="MFC0263247.1"/>
    </source>
</evidence>
<gene>
    <name evidence="3" type="ORF">ACFFIP_11185</name>
</gene>
<evidence type="ECO:0000259" key="2">
    <source>
        <dbReference type="Pfam" id="PF12146"/>
    </source>
</evidence>
<dbReference type="Gene3D" id="3.40.50.1820">
    <property type="entry name" value="alpha/beta hydrolase"/>
    <property type="match status" value="1"/>
</dbReference>
<dbReference type="Pfam" id="PF12146">
    <property type="entry name" value="Hydrolase_4"/>
    <property type="match status" value="1"/>
</dbReference>
<protein>
    <submittedName>
        <fullName evidence="3">Alpha/beta hydrolase</fullName>
    </submittedName>
</protein>
<evidence type="ECO:0000256" key="1">
    <source>
        <dbReference type="ARBA" id="ARBA00022801"/>
    </source>
</evidence>
<accession>A0ABV6FUG5</accession>